<evidence type="ECO:0000313" key="1">
    <source>
        <dbReference type="EMBL" id="GAP32516.1"/>
    </source>
</evidence>
<dbReference type="Proteomes" id="UP000037179">
    <property type="component" value="Unassembled WGS sequence"/>
</dbReference>
<dbReference type="RefSeq" id="WP_200885926.1">
    <property type="nucleotide sequence ID" value="NZ_AP028458.1"/>
</dbReference>
<gene>
    <name evidence="1" type="ORF">NSK11_contig00163-0002</name>
</gene>
<sequence length="62" mass="6660">MRNACRRRSRHSISLCSRVIRRSRATPPRQGHSTGAMIGAGAAGLVGGMLVGEMLDDDDGFF</sequence>
<reference evidence="1 2" key="2">
    <citation type="journal article" date="2016" name="Genome Announc.">
        <title>Draft Genome Sequence of Erythromycin- and Oxytetracycline-Sensitive Nocardia seriolae Strain U-1 (NBRC 110359).</title>
        <authorList>
            <person name="Imajoh M."/>
            <person name="Sukeda M."/>
            <person name="Shimizu M."/>
            <person name="Yamane J."/>
            <person name="Ohnishi K."/>
            <person name="Oshima S."/>
        </authorList>
    </citation>
    <scope>NUCLEOTIDE SEQUENCE [LARGE SCALE GENOMIC DNA]</scope>
    <source>
        <strain evidence="1 2">U-1</strain>
    </source>
</reference>
<proteinExistence type="predicted"/>
<protein>
    <submittedName>
        <fullName evidence="1">3,4-dihydroxy-2-butanone 4-phosphate synthase</fullName>
    </submittedName>
</protein>
<organism evidence="1 2">
    <name type="scientific">Nocardia seriolae</name>
    <dbReference type="NCBI Taxonomy" id="37332"/>
    <lineage>
        <taxon>Bacteria</taxon>
        <taxon>Bacillati</taxon>
        <taxon>Actinomycetota</taxon>
        <taxon>Actinomycetes</taxon>
        <taxon>Mycobacteriales</taxon>
        <taxon>Nocardiaceae</taxon>
        <taxon>Nocardia</taxon>
    </lineage>
</organism>
<accession>A0ABC9Z4T4</accession>
<reference evidence="2" key="1">
    <citation type="submission" date="2015-07" db="EMBL/GenBank/DDBJ databases">
        <title>Nocardia seriolae U-1 whole genome shotgun sequence.</title>
        <authorList>
            <person name="Imajoh M."/>
            <person name="Fukumoto Y."/>
            <person name="Sukeda M."/>
            <person name="Yamane J."/>
            <person name="Yamasaki K."/>
            <person name="Shimizu M."/>
            <person name="Ohnishi K."/>
            <person name="Oshima S."/>
        </authorList>
    </citation>
    <scope>NUCLEOTIDE SEQUENCE [LARGE SCALE GENOMIC DNA]</scope>
    <source>
        <strain evidence="2">U-1</strain>
    </source>
</reference>
<dbReference type="GeneID" id="93372704"/>
<evidence type="ECO:0000313" key="2">
    <source>
        <dbReference type="Proteomes" id="UP000037179"/>
    </source>
</evidence>
<dbReference type="EMBL" id="BBYQ01000163">
    <property type="protein sequence ID" value="GAP32516.1"/>
    <property type="molecule type" value="Genomic_DNA"/>
</dbReference>
<comment type="caution">
    <text evidence="1">The sequence shown here is derived from an EMBL/GenBank/DDBJ whole genome shotgun (WGS) entry which is preliminary data.</text>
</comment>
<dbReference type="AlphaFoldDB" id="A0ABC9Z4T4"/>
<keyword evidence="2" id="KW-1185">Reference proteome</keyword>
<name>A0ABC9Z4T4_9NOCA</name>